<keyword evidence="1" id="KW-1133">Transmembrane helix</keyword>
<name>A0A7G6E0I5_THEFR</name>
<dbReference type="KEGG" id="tfr:BR63_04210"/>
<keyword evidence="1" id="KW-0472">Membrane</keyword>
<accession>A0A7G6E0I5</accession>
<evidence type="ECO:0000313" key="2">
    <source>
        <dbReference type="EMBL" id="QNB45589.1"/>
    </source>
</evidence>
<reference evidence="2 3" key="1">
    <citation type="journal article" date="2019" name="Front. Microbiol.">
        <title>Thermoanaerosceptrum fracticalcis gen. nov. sp. nov., a Novel Fumarate-Fermenting Microorganism From a Deep Fractured Carbonate Aquifer of the US Great Basin.</title>
        <authorList>
            <person name="Hamilton-Brehm S.D."/>
            <person name="Stewart L.E."/>
            <person name="Zavarin M."/>
            <person name="Caldwell M."/>
            <person name="Lawson P.A."/>
            <person name="Onstott T.C."/>
            <person name="Grzymski J."/>
            <person name="Neveux I."/>
            <person name="Lollar B.S."/>
            <person name="Russell C.E."/>
            <person name="Moser D.P."/>
        </authorList>
    </citation>
    <scope>NUCLEOTIDE SEQUENCE [LARGE SCALE GENOMIC DNA]</scope>
    <source>
        <strain evidence="2 3">DRI-13</strain>
    </source>
</reference>
<dbReference type="AlphaFoldDB" id="A0A7G6E0I5"/>
<sequence>MKRRNIMDIIEKAVLKLVYILLVILIMVQGLYFIPNMGSHLNAAIRMEGEPLNTRDLLEYASGIAATPWATVSLQLRENLSIPELKVFIEGKEVGNFLHKELTLKVKHGDIIMVQNPHTQLPLTVFIAKKTPNITIPLLYSQVHGTGRMYFDPIVIR</sequence>
<proteinExistence type="predicted"/>
<feature type="transmembrane region" description="Helical" evidence="1">
    <location>
        <begin position="12"/>
        <end position="34"/>
    </location>
</feature>
<keyword evidence="1" id="KW-0812">Transmembrane</keyword>
<gene>
    <name evidence="2" type="ORF">BR63_04210</name>
</gene>
<evidence type="ECO:0000313" key="3">
    <source>
        <dbReference type="Proteomes" id="UP000515847"/>
    </source>
</evidence>
<evidence type="ECO:0000256" key="1">
    <source>
        <dbReference type="SAM" id="Phobius"/>
    </source>
</evidence>
<keyword evidence="3" id="KW-1185">Reference proteome</keyword>
<dbReference type="RefSeq" id="WP_153802052.1">
    <property type="nucleotide sequence ID" value="NZ_CP045798.1"/>
</dbReference>
<dbReference type="EMBL" id="CP045798">
    <property type="protein sequence ID" value="QNB45589.1"/>
    <property type="molecule type" value="Genomic_DNA"/>
</dbReference>
<protein>
    <submittedName>
        <fullName evidence="2">Uncharacterized protein</fullName>
    </submittedName>
</protein>
<dbReference type="Proteomes" id="UP000515847">
    <property type="component" value="Chromosome"/>
</dbReference>
<organism evidence="2 3">
    <name type="scientific">Thermanaerosceptrum fracticalcis</name>
    <dbReference type="NCBI Taxonomy" id="1712410"/>
    <lineage>
        <taxon>Bacteria</taxon>
        <taxon>Bacillati</taxon>
        <taxon>Bacillota</taxon>
        <taxon>Clostridia</taxon>
        <taxon>Eubacteriales</taxon>
        <taxon>Peptococcaceae</taxon>
        <taxon>Thermanaerosceptrum</taxon>
    </lineage>
</organism>